<dbReference type="Gene3D" id="1.20.1440.100">
    <property type="entry name" value="SG protein - dephosphorylation function"/>
    <property type="match status" value="1"/>
</dbReference>
<dbReference type="InterPro" id="IPR006385">
    <property type="entry name" value="HAD_hydro_SerB1"/>
</dbReference>
<evidence type="ECO:0000256" key="2">
    <source>
        <dbReference type="ARBA" id="ARBA00009184"/>
    </source>
</evidence>
<evidence type="ECO:0000256" key="3">
    <source>
        <dbReference type="ARBA" id="ARBA00013085"/>
    </source>
</evidence>
<dbReference type="SUPFAM" id="SSF56784">
    <property type="entry name" value="HAD-like"/>
    <property type="match status" value="1"/>
</dbReference>
<comment type="catalytic activity">
    <reaction evidence="9">
        <text>L-histidinol phosphate + H2O = L-histidinol + phosphate</text>
        <dbReference type="Rhea" id="RHEA:14465"/>
        <dbReference type="ChEBI" id="CHEBI:15377"/>
        <dbReference type="ChEBI" id="CHEBI:43474"/>
        <dbReference type="ChEBI" id="CHEBI:57699"/>
        <dbReference type="ChEBI" id="CHEBI:57980"/>
        <dbReference type="EC" id="3.1.3.15"/>
    </reaction>
    <physiologicalReaction direction="left-to-right" evidence="9">
        <dbReference type="Rhea" id="RHEA:14466"/>
    </physiologicalReaction>
</comment>
<evidence type="ECO:0000256" key="6">
    <source>
        <dbReference type="ARBA" id="ARBA00022801"/>
    </source>
</evidence>
<dbReference type="KEGG" id="mpq:ABA45_03570"/>
<dbReference type="CDD" id="cd02612">
    <property type="entry name" value="HAD_PGPPase"/>
    <property type="match status" value="1"/>
</dbReference>
<dbReference type="PANTHER" id="PTHR43344">
    <property type="entry name" value="PHOSPHOSERINE PHOSPHATASE"/>
    <property type="match status" value="1"/>
</dbReference>
<dbReference type="Pfam" id="PF12710">
    <property type="entry name" value="HAD"/>
    <property type="match status" value="1"/>
</dbReference>
<dbReference type="NCBIfam" id="TIGR01490">
    <property type="entry name" value="HAD-SF-IB-hyp1"/>
    <property type="match status" value="1"/>
</dbReference>
<evidence type="ECO:0000256" key="10">
    <source>
        <dbReference type="ARBA" id="ARBA00053547"/>
    </source>
</evidence>
<dbReference type="PATRIC" id="fig|330734.3.peg.774"/>
<dbReference type="Proteomes" id="UP000036406">
    <property type="component" value="Chromosome"/>
</dbReference>
<dbReference type="FunFam" id="3.40.50.1000:FF:000025">
    <property type="entry name" value="HAD hydrolase, family IB"/>
    <property type="match status" value="1"/>
</dbReference>
<proteinExistence type="inferred from homology"/>
<dbReference type="PANTHER" id="PTHR43344:SF13">
    <property type="entry name" value="PHOSPHATASE RV3661-RELATED"/>
    <property type="match status" value="1"/>
</dbReference>
<evidence type="ECO:0000256" key="7">
    <source>
        <dbReference type="ARBA" id="ARBA00022842"/>
    </source>
</evidence>
<evidence type="ECO:0000256" key="8">
    <source>
        <dbReference type="ARBA" id="ARBA00033209"/>
    </source>
</evidence>
<gene>
    <name evidence="11" type="ORF">ABA45_03570</name>
</gene>
<reference evidence="11 12" key="1">
    <citation type="submission" date="2015-05" db="EMBL/GenBank/DDBJ databases">
        <title>Complete genome of Marinobacter psychrophilus strain 20041T isolated from sea-ice of the Canadian Basin.</title>
        <authorList>
            <person name="Song L."/>
            <person name="Ren L."/>
            <person name="Yu Y."/>
            <person name="Wang X."/>
        </authorList>
    </citation>
    <scope>NUCLEOTIDE SEQUENCE [LARGE SCALE GENOMIC DNA]</scope>
    <source>
        <strain evidence="11 12">20041</strain>
    </source>
</reference>
<evidence type="ECO:0000256" key="1">
    <source>
        <dbReference type="ARBA" id="ARBA00004970"/>
    </source>
</evidence>
<comment type="function">
    <text evidence="10">Catalyzes the dephosphorylation of histidinol-phosphate to histidinol, the direct precursor of histidine.</text>
</comment>
<dbReference type="InterPro" id="IPR023214">
    <property type="entry name" value="HAD_sf"/>
</dbReference>
<keyword evidence="5" id="KW-0479">Metal-binding</keyword>
<keyword evidence="7" id="KW-0460">Magnesium</keyword>
<dbReference type="InterPro" id="IPR050582">
    <property type="entry name" value="HAD-like_SerB"/>
</dbReference>
<dbReference type="EMBL" id="CP011494">
    <property type="protein sequence ID" value="AKO51615.1"/>
    <property type="molecule type" value="Genomic_DNA"/>
</dbReference>
<name>A0A0H4I1X0_9GAMM</name>
<organism evidence="11 12">
    <name type="scientific">Marinobacter psychrophilus</name>
    <dbReference type="NCBI Taxonomy" id="330734"/>
    <lineage>
        <taxon>Bacteria</taxon>
        <taxon>Pseudomonadati</taxon>
        <taxon>Pseudomonadota</taxon>
        <taxon>Gammaproteobacteria</taxon>
        <taxon>Pseudomonadales</taxon>
        <taxon>Marinobacteraceae</taxon>
        <taxon>Marinobacter</taxon>
    </lineage>
</organism>
<keyword evidence="12" id="KW-1185">Reference proteome</keyword>
<evidence type="ECO:0000313" key="12">
    <source>
        <dbReference type="Proteomes" id="UP000036406"/>
    </source>
</evidence>
<keyword evidence="6" id="KW-0378">Hydrolase</keyword>
<comment type="similarity">
    <text evidence="2">Belongs to the HAD-like hydrolase superfamily. SerB family.</text>
</comment>
<evidence type="ECO:0000313" key="11">
    <source>
        <dbReference type="EMBL" id="AKO51615.1"/>
    </source>
</evidence>
<sequence length="218" mass="24739">MTLAIFDLDNTLLNGDSDHAWGIFLAEQGIVDADVHRKANDRFYQDYLNGELDVFRYQRFVLEPLAQFSLDELHAMHERFMASHVQPMLQIKAAELLHQHRSQGHTLMIITATNHFITRPIADLLGIEHLIATNPEVVNGRFTGEVSGTPSFQGGKVTRLKQWLSENNESLDGAWFYSDSINDAPLLEQVANPVAVDPDSRLEAMARERDWPVMSLRD</sequence>
<comment type="pathway">
    <text evidence="1">Amino-acid biosynthesis; L-histidine biosynthesis; L-histidine from 5-phospho-alpha-D-ribose 1-diphosphate: step 8/9.</text>
</comment>
<dbReference type="STRING" id="330734.ABA45_03570"/>
<dbReference type="AlphaFoldDB" id="A0A0H4I1X0"/>
<dbReference type="InterPro" id="IPR036412">
    <property type="entry name" value="HAD-like_sf"/>
</dbReference>
<evidence type="ECO:0000256" key="9">
    <source>
        <dbReference type="ARBA" id="ARBA00052092"/>
    </source>
</evidence>
<evidence type="ECO:0000256" key="4">
    <source>
        <dbReference type="ARBA" id="ARBA00021697"/>
    </source>
</evidence>
<dbReference type="Gene3D" id="3.40.50.1000">
    <property type="entry name" value="HAD superfamily/HAD-like"/>
    <property type="match status" value="1"/>
</dbReference>
<dbReference type="GO" id="GO:0004401">
    <property type="term" value="F:histidinol-phosphatase activity"/>
    <property type="evidence" value="ECO:0007669"/>
    <property type="project" value="UniProtKB-EC"/>
</dbReference>
<dbReference type="RefSeq" id="WP_048384354.1">
    <property type="nucleotide sequence ID" value="NZ_CP011494.1"/>
</dbReference>
<dbReference type="EC" id="3.1.3.15" evidence="3"/>
<dbReference type="GO" id="GO:0046872">
    <property type="term" value="F:metal ion binding"/>
    <property type="evidence" value="ECO:0007669"/>
    <property type="project" value="UniProtKB-KW"/>
</dbReference>
<protein>
    <recommendedName>
        <fullName evidence="4">Histidinol-phosphatase</fullName>
        <ecNumber evidence="3">3.1.3.15</ecNumber>
    </recommendedName>
    <alternativeName>
        <fullName evidence="8">Histidinol-phosphate phosphatase</fullName>
    </alternativeName>
</protein>
<evidence type="ECO:0000256" key="5">
    <source>
        <dbReference type="ARBA" id="ARBA00022723"/>
    </source>
</evidence>
<accession>A0A0H4I1X0</accession>
<dbReference type="NCBIfam" id="TIGR01488">
    <property type="entry name" value="HAD-SF-IB"/>
    <property type="match status" value="1"/>
</dbReference>